<reference evidence="3" key="1">
    <citation type="journal article" date="2022" name="bioRxiv">
        <title>Sequencing and chromosome-scale assembly of the giantPleurodeles waltlgenome.</title>
        <authorList>
            <person name="Brown T."/>
            <person name="Elewa A."/>
            <person name="Iarovenko S."/>
            <person name="Subramanian E."/>
            <person name="Araus A.J."/>
            <person name="Petzold A."/>
            <person name="Susuki M."/>
            <person name="Suzuki K.-i.T."/>
            <person name="Hayashi T."/>
            <person name="Toyoda A."/>
            <person name="Oliveira C."/>
            <person name="Osipova E."/>
            <person name="Leigh N.D."/>
            <person name="Simon A."/>
            <person name="Yun M.H."/>
        </authorList>
    </citation>
    <scope>NUCLEOTIDE SEQUENCE</scope>
    <source>
        <strain evidence="3">20211129_DDA</strain>
        <tissue evidence="3">Liver</tissue>
    </source>
</reference>
<keyword evidence="2" id="KW-1133">Transmembrane helix</keyword>
<evidence type="ECO:0000313" key="3">
    <source>
        <dbReference type="EMBL" id="KAJ1175887.1"/>
    </source>
</evidence>
<gene>
    <name evidence="3" type="ORF">NDU88_001172</name>
</gene>
<evidence type="ECO:0000256" key="2">
    <source>
        <dbReference type="SAM" id="Phobius"/>
    </source>
</evidence>
<dbReference type="AlphaFoldDB" id="A0AAV7TH40"/>
<evidence type="ECO:0000313" key="4">
    <source>
        <dbReference type="Proteomes" id="UP001066276"/>
    </source>
</evidence>
<feature type="region of interest" description="Disordered" evidence="1">
    <location>
        <begin position="62"/>
        <end position="103"/>
    </location>
</feature>
<feature type="compositionally biased region" description="Basic and acidic residues" evidence="1">
    <location>
        <begin position="68"/>
        <end position="96"/>
    </location>
</feature>
<protein>
    <submittedName>
        <fullName evidence="3">Uncharacterized protein</fullName>
    </submittedName>
</protein>
<keyword evidence="2" id="KW-0472">Membrane</keyword>
<keyword evidence="4" id="KW-1185">Reference proteome</keyword>
<organism evidence="3 4">
    <name type="scientific">Pleurodeles waltl</name>
    <name type="common">Iberian ribbed newt</name>
    <dbReference type="NCBI Taxonomy" id="8319"/>
    <lineage>
        <taxon>Eukaryota</taxon>
        <taxon>Metazoa</taxon>
        <taxon>Chordata</taxon>
        <taxon>Craniata</taxon>
        <taxon>Vertebrata</taxon>
        <taxon>Euteleostomi</taxon>
        <taxon>Amphibia</taxon>
        <taxon>Batrachia</taxon>
        <taxon>Caudata</taxon>
        <taxon>Salamandroidea</taxon>
        <taxon>Salamandridae</taxon>
        <taxon>Pleurodelinae</taxon>
        <taxon>Pleurodeles</taxon>
    </lineage>
</organism>
<sequence>MPGPRRGKEQARLRPSAPGRGWAGPCLLVLPFMGLNYSFFAVVNPGRHRKIPQRALYIRKAQSGAEHAANKEGRVLSELRHRRGEQTPKIRHHSDSDGAQCKP</sequence>
<name>A0AAV7TH40_PLEWA</name>
<evidence type="ECO:0000256" key="1">
    <source>
        <dbReference type="SAM" id="MobiDB-lite"/>
    </source>
</evidence>
<proteinExistence type="predicted"/>
<dbReference type="Proteomes" id="UP001066276">
    <property type="component" value="Chromosome 3_2"/>
</dbReference>
<keyword evidence="2" id="KW-0812">Transmembrane</keyword>
<comment type="caution">
    <text evidence="3">The sequence shown here is derived from an EMBL/GenBank/DDBJ whole genome shotgun (WGS) entry which is preliminary data.</text>
</comment>
<dbReference type="EMBL" id="JANPWB010000006">
    <property type="protein sequence ID" value="KAJ1175887.1"/>
    <property type="molecule type" value="Genomic_DNA"/>
</dbReference>
<accession>A0AAV7TH40</accession>
<feature type="transmembrane region" description="Helical" evidence="2">
    <location>
        <begin position="22"/>
        <end position="43"/>
    </location>
</feature>